<proteinExistence type="inferred from homology"/>
<feature type="coiled-coil region" evidence="3">
    <location>
        <begin position="36"/>
        <end position="76"/>
    </location>
</feature>
<dbReference type="PANTHER" id="PTHR22691:SF8">
    <property type="entry name" value="PROTEIN SPT2 HOMOLOG"/>
    <property type="match status" value="1"/>
</dbReference>
<dbReference type="GO" id="GO:0006334">
    <property type="term" value="P:nucleosome assembly"/>
    <property type="evidence" value="ECO:0007669"/>
    <property type="project" value="TreeGrafter"/>
</dbReference>
<feature type="compositionally biased region" description="Polar residues" evidence="4">
    <location>
        <begin position="129"/>
        <end position="143"/>
    </location>
</feature>
<feature type="compositionally biased region" description="Basic and acidic residues" evidence="4">
    <location>
        <begin position="330"/>
        <end position="365"/>
    </location>
</feature>
<dbReference type="AlphaFoldDB" id="A0A1Y2FDE1"/>
<feature type="compositionally biased region" description="Acidic residues" evidence="4">
    <location>
        <begin position="271"/>
        <end position="292"/>
    </location>
</feature>
<dbReference type="GO" id="GO:0006360">
    <property type="term" value="P:transcription by RNA polymerase I"/>
    <property type="evidence" value="ECO:0007669"/>
    <property type="project" value="TreeGrafter"/>
</dbReference>
<feature type="region of interest" description="Disordered" evidence="4">
    <location>
        <begin position="319"/>
        <end position="371"/>
    </location>
</feature>
<dbReference type="SMART" id="SM00784">
    <property type="entry name" value="SPT2"/>
    <property type="match status" value="1"/>
</dbReference>
<evidence type="ECO:0000256" key="1">
    <source>
        <dbReference type="ARBA" id="ARBA00006461"/>
    </source>
</evidence>
<dbReference type="GO" id="GO:0003677">
    <property type="term" value="F:DNA binding"/>
    <property type="evidence" value="ECO:0007669"/>
    <property type="project" value="TreeGrafter"/>
</dbReference>
<evidence type="ECO:0000256" key="4">
    <source>
        <dbReference type="SAM" id="MobiDB-lite"/>
    </source>
</evidence>
<reference evidence="5 6" key="1">
    <citation type="submission" date="2016-07" db="EMBL/GenBank/DDBJ databases">
        <title>Pervasive Adenine N6-methylation of Active Genes in Fungi.</title>
        <authorList>
            <consortium name="DOE Joint Genome Institute"/>
            <person name="Mondo S.J."/>
            <person name="Dannebaum R.O."/>
            <person name="Kuo R.C."/>
            <person name="Labutti K."/>
            <person name="Haridas S."/>
            <person name="Kuo A."/>
            <person name="Salamov A."/>
            <person name="Ahrendt S.R."/>
            <person name="Lipzen A."/>
            <person name="Sullivan W."/>
            <person name="Andreopoulos W.B."/>
            <person name="Clum A."/>
            <person name="Lindquist E."/>
            <person name="Daum C."/>
            <person name="Ramamoorthy G.K."/>
            <person name="Gryganskyi A."/>
            <person name="Culley D."/>
            <person name="Magnuson J.K."/>
            <person name="James T.Y."/>
            <person name="O'Malley M.A."/>
            <person name="Stajich J.E."/>
            <person name="Spatafora J.W."/>
            <person name="Visel A."/>
            <person name="Grigoriev I.V."/>
        </authorList>
    </citation>
    <scope>NUCLEOTIDE SEQUENCE [LARGE SCALE GENOMIC DNA]</scope>
    <source>
        <strain evidence="5 6">12-1054</strain>
    </source>
</reference>
<comment type="caution">
    <text evidence="5">The sequence shown here is derived from an EMBL/GenBank/DDBJ whole genome shotgun (WGS) entry which is preliminary data.</text>
</comment>
<evidence type="ECO:0000256" key="3">
    <source>
        <dbReference type="SAM" id="Coils"/>
    </source>
</evidence>
<dbReference type="GO" id="GO:0042393">
    <property type="term" value="F:histone binding"/>
    <property type="evidence" value="ECO:0007669"/>
    <property type="project" value="TreeGrafter"/>
</dbReference>
<dbReference type="OrthoDB" id="6259853at2759"/>
<dbReference type="OMA" id="QYRSEFR"/>
<evidence type="ECO:0000313" key="5">
    <source>
        <dbReference type="EMBL" id="ORY81940.1"/>
    </source>
</evidence>
<feature type="compositionally biased region" description="Polar residues" evidence="4">
    <location>
        <begin position="181"/>
        <end position="193"/>
    </location>
</feature>
<evidence type="ECO:0000256" key="2">
    <source>
        <dbReference type="ARBA" id="ARBA00023054"/>
    </source>
</evidence>
<dbReference type="EMBL" id="MCFI01000010">
    <property type="protein sequence ID" value="ORY81940.1"/>
    <property type="molecule type" value="Genomic_DNA"/>
</dbReference>
<feature type="region of interest" description="Disordered" evidence="4">
    <location>
        <begin position="129"/>
        <end position="205"/>
    </location>
</feature>
<keyword evidence="2 3" id="KW-0175">Coiled coil</keyword>
<dbReference type="Proteomes" id="UP000193685">
    <property type="component" value="Unassembled WGS sequence"/>
</dbReference>
<evidence type="ECO:0000313" key="6">
    <source>
        <dbReference type="Proteomes" id="UP000193685"/>
    </source>
</evidence>
<sequence length="371" mass="42218">MLLKGRDDYRRLLAESTAADQEREQRLQALRKQEIREQARRAHEEKEARQRVIQERAQAISEAKEAKSRAEREARDRAAAMALAAKKRPLSVVEAREKRERLEMNRVGPQGKGTVKTKMAPLQRLTTPSHLYGTKSTSASPKSTGMVGLPPRHASHKGGAPHLDEVQPLTRMTGKKAGSKVSKSTKTPTQSLPPLQALQKNGKRDLRTIEEIQNDLWRKQGKNLPYLKEKKALSSAPAGRERMIAAPRKKMLPTMQARQQASSIARRPAYEDEDEDEDADSFIASEEEEEEAYSQRQRSKQDLSSEIWGLFGKRKADYLSRDVDSDEDMEAHASDIEREERRAAKAAREEDAAEERKLREAEARKAERRRR</sequence>
<accession>A0A1Y2FDE1</accession>
<dbReference type="PANTHER" id="PTHR22691">
    <property type="entry name" value="YEAST SPT2-RELATED"/>
    <property type="match status" value="1"/>
</dbReference>
<dbReference type="GeneID" id="63783166"/>
<organism evidence="5 6">
    <name type="scientific">Protomyces lactucae-debilis</name>
    <dbReference type="NCBI Taxonomy" id="2754530"/>
    <lineage>
        <taxon>Eukaryota</taxon>
        <taxon>Fungi</taxon>
        <taxon>Dikarya</taxon>
        <taxon>Ascomycota</taxon>
        <taxon>Taphrinomycotina</taxon>
        <taxon>Taphrinomycetes</taxon>
        <taxon>Taphrinales</taxon>
        <taxon>Protomycetaceae</taxon>
        <taxon>Protomyces</taxon>
    </lineage>
</organism>
<gene>
    <name evidence="5" type="ORF">BCR37DRAFT_24281</name>
</gene>
<protein>
    <submittedName>
        <fullName evidence="5">SPT2 chromatin protein-domain-containing protein</fullName>
    </submittedName>
</protein>
<dbReference type="STRING" id="56484.A0A1Y2FDE1"/>
<feature type="region of interest" description="Disordered" evidence="4">
    <location>
        <begin position="83"/>
        <end position="115"/>
    </location>
</feature>
<name>A0A1Y2FDE1_PROLT</name>
<dbReference type="Pfam" id="PF08243">
    <property type="entry name" value="SPT2"/>
    <property type="match status" value="1"/>
</dbReference>
<feature type="compositionally biased region" description="Basic and acidic residues" evidence="4">
    <location>
        <begin position="94"/>
        <end position="104"/>
    </location>
</feature>
<dbReference type="GO" id="GO:0005730">
    <property type="term" value="C:nucleolus"/>
    <property type="evidence" value="ECO:0007669"/>
    <property type="project" value="TreeGrafter"/>
</dbReference>
<keyword evidence="6" id="KW-1185">Reference proteome</keyword>
<dbReference type="InterPro" id="IPR013256">
    <property type="entry name" value="Chromatin_SPT2"/>
</dbReference>
<comment type="similarity">
    <text evidence="1">Belongs to the SPT2 family.</text>
</comment>
<feature type="region of interest" description="Disordered" evidence="4">
    <location>
        <begin position="228"/>
        <end position="305"/>
    </location>
</feature>
<dbReference type="RefSeq" id="XP_040725074.1">
    <property type="nucleotide sequence ID" value="XM_040866567.1"/>
</dbReference>